<feature type="binding site" evidence="1">
    <location>
        <begin position="1129"/>
        <end position="1136"/>
    </location>
    <ligand>
        <name>ATP</name>
        <dbReference type="ChEBI" id="CHEBI:30616"/>
    </ligand>
</feature>
<feature type="coiled-coil region" evidence="2">
    <location>
        <begin position="1763"/>
        <end position="1821"/>
    </location>
</feature>
<feature type="region of interest" description="Disordered" evidence="3">
    <location>
        <begin position="439"/>
        <end position="477"/>
    </location>
</feature>
<feature type="region of interest" description="Disordered" evidence="3">
    <location>
        <begin position="2519"/>
        <end position="2595"/>
    </location>
</feature>
<feature type="compositionally biased region" description="Low complexity" evidence="3">
    <location>
        <begin position="2296"/>
        <end position="2306"/>
    </location>
</feature>
<comment type="caution">
    <text evidence="5">The sequence shown here is derived from an EMBL/GenBank/DDBJ whole genome shotgun (WGS) entry which is preliminary data.</text>
</comment>
<feature type="compositionally biased region" description="Low complexity" evidence="3">
    <location>
        <begin position="515"/>
        <end position="524"/>
    </location>
</feature>
<dbReference type="GO" id="GO:0008017">
    <property type="term" value="F:microtubule binding"/>
    <property type="evidence" value="ECO:0007669"/>
    <property type="project" value="InterPro"/>
</dbReference>
<feature type="compositionally biased region" description="Low complexity" evidence="3">
    <location>
        <begin position="595"/>
        <end position="608"/>
    </location>
</feature>
<dbReference type="GO" id="GO:0003777">
    <property type="term" value="F:microtubule motor activity"/>
    <property type="evidence" value="ECO:0007669"/>
    <property type="project" value="InterPro"/>
</dbReference>
<feature type="region of interest" description="Disordered" evidence="3">
    <location>
        <begin position="736"/>
        <end position="768"/>
    </location>
</feature>
<feature type="compositionally biased region" description="Polar residues" evidence="3">
    <location>
        <begin position="2689"/>
        <end position="2710"/>
    </location>
</feature>
<feature type="region of interest" description="Disordered" evidence="3">
    <location>
        <begin position="798"/>
        <end position="821"/>
    </location>
</feature>
<feature type="compositionally biased region" description="Polar residues" evidence="3">
    <location>
        <begin position="2539"/>
        <end position="2553"/>
    </location>
</feature>
<dbReference type="GeneID" id="94291659"/>
<accession>A0A836IQR7</accession>
<feature type="region of interest" description="Disordered" evidence="3">
    <location>
        <begin position="595"/>
        <end position="615"/>
    </location>
</feature>
<keyword evidence="1" id="KW-0547">Nucleotide-binding</keyword>
<dbReference type="InterPro" id="IPR001752">
    <property type="entry name" value="Kinesin_motor_dom"/>
</dbReference>
<name>A0A836IQR7_9TRYP</name>
<organism evidence="5 6">
    <name type="scientific">Porcisia hertigi</name>
    <dbReference type="NCBI Taxonomy" id="2761500"/>
    <lineage>
        <taxon>Eukaryota</taxon>
        <taxon>Discoba</taxon>
        <taxon>Euglenozoa</taxon>
        <taxon>Kinetoplastea</taxon>
        <taxon>Metakinetoplastina</taxon>
        <taxon>Trypanosomatida</taxon>
        <taxon>Trypanosomatidae</taxon>
        <taxon>Leishmaniinae</taxon>
        <taxon>Porcisia</taxon>
    </lineage>
</organism>
<feature type="region of interest" description="Disordered" evidence="3">
    <location>
        <begin position="935"/>
        <end position="994"/>
    </location>
</feature>
<feature type="domain" description="Kinesin motor" evidence="4">
    <location>
        <begin position="1063"/>
        <end position="1605"/>
    </location>
</feature>
<feature type="region of interest" description="Disordered" evidence="3">
    <location>
        <begin position="1"/>
        <end position="134"/>
    </location>
</feature>
<feature type="compositionally biased region" description="Polar residues" evidence="3">
    <location>
        <begin position="2989"/>
        <end position="3002"/>
    </location>
</feature>
<dbReference type="EMBL" id="JAFJZO010000024">
    <property type="protein sequence ID" value="KAG5503486.1"/>
    <property type="molecule type" value="Genomic_DNA"/>
</dbReference>
<dbReference type="InterPro" id="IPR027640">
    <property type="entry name" value="Kinesin-like_fam"/>
</dbReference>
<feature type="compositionally biased region" description="Low complexity" evidence="3">
    <location>
        <begin position="2519"/>
        <end position="2530"/>
    </location>
</feature>
<feature type="compositionally biased region" description="Polar residues" evidence="3">
    <location>
        <begin position="1144"/>
        <end position="1156"/>
    </location>
</feature>
<sequence length="3286" mass="342820">MKCFATVLQPAPANAQRAHKVTSRREAASQSDRYSSLNGTTSGPTAANATIASSSPSMLPQRGGGSVYSNNISPSPKRPDLMGFSTPRTPNASPRQMAAPPRASPLQQPGTHDAAASPRPFFSGPATPSRETPSKIRLQHIPVLISGTPSRAATDISVANAGFSRLSRCESVRDLRQVLRSTSLGVQPVRGSTPKRPTSASQSSSASPKADSICGKQAVSGSPNGVAQPTSLAAPLKSTALLAVAASECDGAPGRVSVPTGISATAERGRGSPLTKGTVSVSRVALMSTKTFHSPLLSAGTVTVAGSANSAGATDLILPAHPFSAPCRVRSPPFHIQISEEAQDLASSTANGKISVVPPGYANRLGAVGVSGATLVLSKTPRDPSGLADVDRENSTVKCKRGTLVSAPASATSLTAVGSSAALRSAAPVKPIPRKAAVVSTAGTASEPPALKSVTKGSEAKSSSASTAAAAGRVVDSNDQGRRLSTLVVAYPKAAHRSFTPGSMSQVRSRDVSRSTTNPASPLAPSSPPQTPHKPTTVAAGVSPHTPKMPPSLGKTPRSGPTSAAASPSAHLDAVRSGLLSSTAVATGVTGVRSATAAPVGPGASPPSLRVSGTRSQYAATTLGNTLSVAQPMAPVVHVRIRPVLPCVGESSDNRQVYFLDHQNIMVVRTRLGTSTANASMLTLPSALMDLTASRRSRPNAAVVPMVRLSSRDSRTLGSLPGARGAATSRNGSAAAASAAGCGHGGGKPSVSLADAPGKRVSPESPCGGDLALLGPSVATDSLMVSKSSTAATVAVVPSATDGGGTLGVTPNTSPASGRLQSLSVLQPPPLTVVHNRTISWTSQGSEEQSPSSRLSCGSPSTFISPQQPGFFFPGGCAVASLTPSALASAPRRRPWLTTFKSFTEDEAPSVSTTPREPKADSCSGGACAISISGRGSSCGAARSGRETAAPPHRKKSTRGNRKMRNSGILVSTGSSPTMKASTRKNSAATTPCSGNLQASAATFAPRSASSHRRASRSILGASVSVSEMSITAGLKGGVGGVTNGVKLTGEGAYAGAGEAEGQPQLPQRASGGNNSISTTCAPTGAEQHYSFEFVHDEEATQADVFEESVLRFADEALLAQNVAIICYGPTGSGKTHSMMGGQVETNSAAPASSGSVSLRVGSEKAYTSKSLGNYTPSSPAPLDLRGRTPHSGVNHGEAQERINNEAAARASRRGAGRGPHGVVDDDGSDSTGWTKLGSGWPHGYSERIPASHGDSAAPAAGREDHHHPHGGGSREPVLRSSKVALESASDTGGIEDMGILPRLVHTLLERRGETIAIRRDLDRDVVGRSANSSKSAPQSTTALNRTGALSLTLRHLTFYGIELYMDELCDLLDPGKRPIQAVSDTGGLEVLCQRINEARDYRISGRRAGTACSPKKTTRAGGGMSIASLADLRRAYRLAHSNRVTARHAKNDTSSRSHAVFLLQLDFDLIESTDTSHGGVRGRAGGEGDKGSAAPLHFSGHAQRVHSYVAMVDLAGCERVKQTKVEGAALREAQYINKSLSAVSSVVLSLHHNNAHIPYRDSKLTRLLRPCLEGGRVLTLVHVAPCSSTETVNTLNFADQIRHTHIPTHRLTPTSLKDRELLGVFADLSDPMQGQWEAQVNRAQLQLNQLCADIRLSYFSRAFGSRPRRAASRDSLPSDVVSELSAASEVDDMLSVSSVAVNREESVPLLTENATDSDKARFARRATMHRLMGPIVSHQRAIMREAVQAIRHHRDQKVLAHNRHMQQRIDEMQTTLQRLTTANTKLARENSTPLPRDPHALELNRRIRESTEELGEYAKEQAALASLTTVLRQRLAAQDDVEAAVDEQLHKVQHRISQAMRTLSAAVAAHPPGDPPCGSEATSPKEPTLPTGSPSTTALVINTNDDPELRDIAHQQLSLAKELAALRLETACFEIGTGLWEGLWARAMRKEIITAMEVEVFAMERILLDPRTLALMITAPYVDVDGEGGCVEDRADATALPWSPPFVEYPRNSVGTVARAACGPRGTAAERQAAASLIGSSRDPPSPETSLSTLWTRLNNYLQGEAEPGDERNGTVASQEKANADERGAPVQASPLQPSCSHRDHAVDLVASVARDESLGSLAEPLSIIASSSESLALRHAVAAGSCTGTLTAPSPRKGFEESVPNPLMVLVSNEQQGQPCDPLASASCPQSSRHNSGAAALLTALTPLSLSGSYDKEQSFQEACLQVLLREGIPCEVCCLGESASHTLRHYILPSSADAPLVEEEEEEHEESTANLFAAPVRYHVTAAAPSCATEESFSTSSSSPVRRNSRAATGKRSSPVEPCERPDGLKDALCTTRQGRLRLVRMPRRPNSYALEFVYVHQALPLAPRLQAAMVDKPEEAFTTNPGKTKLEQMVDALPSVQGVAGRGGGGGTSNSNASRPHGSQREHRLFSIPLFEPTLRLHLHVLEEGIPNMTTPVAATVVPPSGGGCPVVAGSTIEDPMSASSSSFSPALCVARRLEGGPQIVVEVCGVPETTSTRRSTFSASAKKTLKPRKSQQQQLRSPQRTFSKTGAAAGIGALGGKPQQVTGNSPPRHPPSSQSGAAPSASTASSGSGAAAWRGLVLAKRLGNGGELMLPSSCILANTGCCSLVLRFPAPFFASTSQVDKVEAVVGALCSILRRSPTEPEVRVSSSSLIRRDSSARRGLSTSAGGTERSGSVNGNQQRSGVSHLPLSSTPPPPDLEVVNYVHVPHIMLSAISSGPQNTPPVAGGPINCTEGLHHEPRMIGSSKMVSGNTAASSLTSLSMTRSDSLGGLGVMGGGVLGHALQSSCSSAYGYHPSTVTPASTSPQPNVTSLKGDARLFRGNSLSASPAASWIDEQNGATLQVQFYWITTPLNIVPSRLPVSRKSSGGTATRGHKDDGASGRSGLGSGQLSHQSTLTVTATAPASEAVVTEIDCLVRPQVQAALSILAQLSYVFIGGRPASSVTDDDEHAVSLLPAPAHTESFSAHRVQQQSMSRKGTRPRSRSEADAAQFCNAVAVAFQLRQLDTYRQLIRSLFRQQLYDAEDVNGDVIAPPAPQSWLNGDLGRGAYLRDMQGEVKRTIGLPASTFFGSVSGGAALSLAASTGRRPRDEDGTLRSALLEPEGGDAAPHTQVTVADAREASAATVPWSVWQWAYRWFRLKQLLQGDSASSLGSGDVLSTAPPFVAQAEAAAAWLPLVTRCSGGAGLTTVTTSSLHGLCSVPDSPTFAATASSSSDEGFMAGGDWLTEAKLAARSKRVWFKEVLSETVPSYLESCTSAGQ</sequence>
<dbReference type="InterPro" id="IPR027417">
    <property type="entry name" value="P-loop_NTPase"/>
</dbReference>
<feature type="compositionally biased region" description="Low complexity" evidence="3">
    <location>
        <begin position="455"/>
        <end position="472"/>
    </location>
</feature>
<evidence type="ECO:0000313" key="5">
    <source>
        <dbReference type="EMBL" id="KAG5503486.1"/>
    </source>
</evidence>
<feature type="region of interest" description="Disordered" evidence="3">
    <location>
        <begin position="1870"/>
        <end position="1896"/>
    </location>
</feature>
<gene>
    <name evidence="5" type="ORF">JKF63_05625</name>
</gene>
<feature type="region of interest" description="Disordered" evidence="3">
    <location>
        <begin position="2296"/>
        <end position="2334"/>
    </location>
</feature>
<feature type="region of interest" description="Disordered" evidence="3">
    <location>
        <begin position="2989"/>
        <end position="3012"/>
    </location>
</feature>
<feature type="compositionally biased region" description="Polar residues" evidence="3">
    <location>
        <begin position="28"/>
        <end position="58"/>
    </location>
</feature>
<keyword evidence="6" id="KW-1185">Reference proteome</keyword>
<feature type="region of interest" description="Disordered" evidence="3">
    <location>
        <begin position="2065"/>
        <end position="2102"/>
    </location>
</feature>
<evidence type="ECO:0000259" key="4">
    <source>
        <dbReference type="PROSITE" id="PS50067"/>
    </source>
</evidence>
<feature type="compositionally biased region" description="Polar residues" evidence="3">
    <location>
        <begin position="1169"/>
        <end position="1178"/>
    </location>
</feature>
<keyword evidence="1" id="KW-0067">ATP-binding</keyword>
<dbReference type="RefSeq" id="XP_067756848.1">
    <property type="nucleotide sequence ID" value="XM_067901582.1"/>
</dbReference>
<feature type="region of interest" description="Disordered" evidence="3">
    <location>
        <begin position="1134"/>
        <end position="1156"/>
    </location>
</feature>
<comment type="similarity">
    <text evidence="1">Belongs to the TRAFAC class myosin-kinesin ATPase superfamily. Kinesin family.</text>
</comment>
<dbReference type="FunFam" id="3.40.850.10:FF:000206">
    <property type="entry name" value="Putative kinesin"/>
    <property type="match status" value="1"/>
</dbReference>
<feature type="region of interest" description="Disordered" evidence="3">
    <location>
        <begin position="1169"/>
        <end position="1280"/>
    </location>
</feature>
<dbReference type="SMART" id="SM00129">
    <property type="entry name" value="KISc"/>
    <property type="match status" value="1"/>
</dbReference>
<dbReference type="OrthoDB" id="266699at2759"/>
<feature type="compositionally biased region" description="Polar residues" evidence="3">
    <location>
        <begin position="969"/>
        <end position="994"/>
    </location>
</feature>
<dbReference type="PROSITE" id="PS50067">
    <property type="entry name" value="KINESIN_MOTOR_2"/>
    <property type="match status" value="1"/>
</dbReference>
<keyword evidence="2" id="KW-0175">Coiled coil</keyword>
<feature type="compositionally biased region" description="Polar residues" evidence="3">
    <location>
        <begin position="219"/>
        <end position="228"/>
    </location>
</feature>
<dbReference type="PANTHER" id="PTHR24115">
    <property type="entry name" value="KINESIN-RELATED"/>
    <property type="match status" value="1"/>
</dbReference>
<evidence type="ECO:0000256" key="3">
    <source>
        <dbReference type="SAM" id="MobiDB-lite"/>
    </source>
</evidence>
<dbReference type="GO" id="GO:0007018">
    <property type="term" value="P:microtubule-based movement"/>
    <property type="evidence" value="ECO:0007669"/>
    <property type="project" value="InterPro"/>
</dbReference>
<reference evidence="5 6" key="1">
    <citation type="submission" date="2021-02" db="EMBL/GenBank/DDBJ databases">
        <title>Porcisia hertigi Genome sequencing and assembly.</title>
        <authorList>
            <person name="Almutairi H."/>
            <person name="Gatherer D."/>
        </authorList>
    </citation>
    <scope>NUCLEOTIDE SEQUENCE [LARGE SCALE GENOMIC DNA]</scope>
    <source>
        <strain evidence="5 6">C119</strain>
    </source>
</reference>
<evidence type="ECO:0000256" key="1">
    <source>
        <dbReference type="PROSITE-ProRule" id="PRU00283"/>
    </source>
</evidence>
<dbReference type="GO" id="GO:0005524">
    <property type="term" value="F:ATP binding"/>
    <property type="evidence" value="ECO:0007669"/>
    <property type="project" value="UniProtKB-UniRule"/>
</dbReference>
<proteinExistence type="inferred from homology"/>
<dbReference type="KEGG" id="phet:94291659"/>
<dbReference type="PANTHER" id="PTHR24115:SF991">
    <property type="entry name" value="PUTATIVE-RELATED"/>
    <property type="match status" value="1"/>
</dbReference>
<feature type="region of interest" description="Disordered" evidence="3">
    <location>
        <begin position="498"/>
        <end position="570"/>
    </location>
</feature>
<feature type="region of interest" description="Disordered" evidence="3">
    <location>
        <begin position="183"/>
        <end position="228"/>
    </location>
</feature>
<feature type="compositionally biased region" description="Low complexity" evidence="3">
    <location>
        <begin position="2580"/>
        <end position="2595"/>
    </location>
</feature>
<dbReference type="GO" id="GO:0005874">
    <property type="term" value="C:microtubule"/>
    <property type="evidence" value="ECO:0007669"/>
    <property type="project" value="TreeGrafter"/>
</dbReference>
<dbReference type="Gene3D" id="3.40.850.10">
    <property type="entry name" value="Kinesin motor domain"/>
    <property type="match status" value="2"/>
</dbReference>
<feature type="compositionally biased region" description="Low complexity" evidence="3">
    <location>
        <begin position="199"/>
        <end position="212"/>
    </location>
</feature>
<feature type="compositionally biased region" description="Basic residues" evidence="3">
    <location>
        <begin position="952"/>
        <end position="965"/>
    </location>
</feature>
<protein>
    <recommendedName>
        <fullName evidence="4">Kinesin motor domain-containing protein</fullName>
    </recommendedName>
</protein>
<dbReference type="GO" id="GO:0005871">
    <property type="term" value="C:kinesin complex"/>
    <property type="evidence" value="ECO:0007669"/>
    <property type="project" value="TreeGrafter"/>
</dbReference>
<feature type="region of interest" description="Disordered" evidence="3">
    <location>
        <begin position="2670"/>
        <end position="2723"/>
    </location>
</feature>
<feature type="region of interest" description="Disordered" evidence="3">
    <location>
        <begin position="2404"/>
        <end position="2429"/>
    </location>
</feature>
<feature type="region of interest" description="Disordered" evidence="3">
    <location>
        <begin position="2885"/>
        <end position="2919"/>
    </location>
</feature>
<evidence type="ECO:0000256" key="2">
    <source>
        <dbReference type="SAM" id="Coils"/>
    </source>
</evidence>
<dbReference type="SUPFAM" id="SSF52540">
    <property type="entry name" value="P-loop containing nucleoside triphosphate hydrolases"/>
    <property type="match status" value="1"/>
</dbReference>
<dbReference type="Proteomes" id="UP000674318">
    <property type="component" value="Chromosome 24"/>
</dbReference>
<dbReference type="GO" id="GO:0016887">
    <property type="term" value="F:ATP hydrolysis activity"/>
    <property type="evidence" value="ECO:0007669"/>
    <property type="project" value="TreeGrafter"/>
</dbReference>
<dbReference type="Pfam" id="PF00225">
    <property type="entry name" value="Kinesin"/>
    <property type="match status" value="2"/>
</dbReference>
<dbReference type="InterPro" id="IPR036961">
    <property type="entry name" value="Kinesin_motor_dom_sf"/>
</dbReference>
<evidence type="ECO:0000313" key="6">
    <source>
        <dbReference type="Proteomes" id="UP000674318"/>
    </source>
</evidence>
<feature type="compositionally biased region" description="Low complexity" evidence="3">
    <location>
        <begin position="557"/>
        <end position="570"/>
    </location>
</feature>
<keyword evidence="1" id="KW-0505">Motor protein</keyword>